<evidence type="ECO:0000256" key="1">
    <source>
        <dbReference type="ARBA" id="ARBA00008857"/>
    </source>
</evidence>
<proteinExistence type="inferred from homology"/>
<dbReference type="Pfam" id="PF00589">
    <property type="entry name" value="Phage_integrase"/>
    <property type="match status" value="1"/>
</dbReference>
<dbReference type="CDD" id="cd00397">
    <property type="entry name" value="DNA_BRE_C"/>
    <property type="match status" value="1"/>
</dbReference>
<sequence>MQNENIIPLNNIKTDKKLEATIQSVLQHKIDMYQPDFSKFLRFCQEEYREPDFDAMEKYLHNSIVDQRIKLSTFNRRVAGVQFYLTHILNLSQTEEQKKRIKLIRELYNTEEYIRLKAMRGVRAERQEEVLQLINKYDTPKKVDIRKRAICFVNLITANRPSEMVRLKVSDFDLEHRTVLVMLKKQGEMKEKRLTLECVKVVEKYIKTCELQPTDYFVGGADRWGNYRNHMITERSYNRLIHEWLGFAPYTLRKTQITHMHRKHADLPTIAKQSGHKSLQTISQHYLEVDYSEVDEFL</sequence>
<dbReference type="SUPFAM" id="SSF56349">
    <property type="entry name" value="DNA breaking-rejoining enzymes"/>
    <property type="match status" value="1"/>
</dbReference>
<gene>
    <name evidence="5" type="ORF">SAMN05880501_11878</name>
</gene>
<dbReference type="Gene3D" id="1.10.443.10">
    <property type="entry name" value="Intergrase catalytic core"/>
    <property type="match status" value="1"/>
</dbReference>
<dbReference type="PROSITE" id="PS51898">
    <property type="entry name" value="TYR_RECOMBINASE"/>
    <property type="match status" value="1"/>
</dbReference>
<keyword evidence="3" id="KW-0233">DNA recombination</keyword>
<evidence type="ECO:0000313" key="6">
    <source>
        <dbReference type="Proteomes" id="UP000219636"/>
    </source>
</evidence>
<organism evidence="5 6">
    <name type="scientific">Ureibacillus xyleni</name>
    <dbReference type="NCBI Taxonomy" id="614648"/>
    <lineage>
        <taxon>Bacteria</taxon>
        <taxon>Bacillati</taxon>
        <taxon>Bacillota</taxon>
        <taxon>Bacilli</taxon>
        <taxon>Bacillales</taxon>
        <taxon>Caryophanaceae</taxon>
        <taxon>Ureibacillus</taxon>
    </lineage>
</organism>
<evidence type="ECO:0000256" key="3">
    <source>
        <dbReference type="ARBA" id="ARBA00023172"/>
    </source>
</evidence>
<dbReference type="GO" id="GO:0015074">
    <property type="term" value="P:DNA integration"/>
    <property type="evidence" value="ECO:0007669"/>
    <property type="project" value="InterPro"/>
</dbReference>
<dbReference type="InterPro" id="IPR013762">
    <property type="entry name" value="Integrase-like_cat_sf"/>
</dbReference>
<dbReference type="AlphaFoldDB" id="A0A285TUS0"/>
<comment type="similarity">
    <text evidence="1">Belongs to the 'phage' integrase family.</text>
</comment>
<dbReference type="PANTHER" id="PTHR30349">
    <property type="entry name" value="PHAGE INTEGRASE-RELATED"/>
    <property type="match status" value="1"/>
</dbReference>
<dbReference type="InterPro" id="IPR050090">
    <property type="entry name" value="Tyrosine_recombinase_XerCD"/>
</dbReference>
<dbReference type="InterPro" id="IPR011010">
    <property type="entry name" value="DNA_brk_join_enz"/>
</dbReference>
<protein>
    <submittedName>
        <fullName evidence="5">Integrase/recombinase XerC</fullName>
    </submittedName>
</protein>
<feature type="domain" description="Tyr recombinase" evidence="4">
    <location>
        <begin position="120"/>
        <end position="298"/>
    </location>
</feature>
<dbReference type="InterPro" id="IPR010998">
    <property type="entry name" value="Integrase_recombinase_N"/>
</dbReference>
<dbReference type="InterPro" id="IPR002104">
    <property type="entry name" value="Integrase_catalytic"/>
</dbReference>
<evidence type="ECO:0000259" key="4">
    <source>
        <dbReference type="PROSITE" id="PS51898"/>
    </source>
</evidence>
<reference evidence="6" key="1">
    <citation type="submission" date="2017-08" db="EMBL/GenBank/DDBJ databases">
        <authorList>
            <person name="Varghese N."/>
            <person name="Submissions S."/>
        </authorList>
    </citation>
    <scope>NUCLEOTIDE SEQUENCE [LARGE SCALE GENOMIC DNA]</scope>
    <source>
        <strain evidence="6">JC22</strain>
    </source>
</reference>
<dbReference type="Gene3D" id="1.10.150.130">
    <property type="match status" value="1"/>
</dbReference>
<accession>A0A285TUS0</accession>
<dbReference type="GO" id="GO:0003677">
    <property type="term" value="F:DNA binding"/>
    <property type="evidence" value="ECO:0007669"/>
    <property type="project" value="UniProtKB-KW"/>
</dbReference>
<name>A0A285TUS0_9BACL</name>
<evidence type="ECO:0000256" key="2">
    <source>
        <dbReference type="ARBA" id="ARBA00023125"/>
    </source>
</evidence>
<dbReference type="PANTHER" id="PTHR30349:SF41">
    <property type="entry name" value="INTEGRASE_RECOMBINASE PROTEIN MJ0367-RELATED"/>
    <property type="match status" value="1"/>
</dbReference>
<keyword evidence="6" id="KW-1185">Reference proteome</keyword>
<dbReference type="Proteomes" id="UP000219636">
    <property type="component" value="Unassembled WGS sequence"/>
</dbReference>
<keyword evidence="2" id="KW-0238">DNA-binding</keyword>
<evidence type="ECO:0000313" key="5">
    <source>
        <dbReference type="EMBL" id="SOC25346.1"/>
    </source>
</evidence>
<dbReference type="GO" id="GO:0006310">
    <property type="term" value="P:DNA recombination"/>
    <property type="evidence" value="ECO:0007669"/>
    <property type="project" value="UniProtKB-KW"/>
</dbReference>
<dbReference type="EMBL" id="OBMQ01000018">
    <property type="protein sequence ID" value="SOC25346.1"/>
    <property type="molecule type" value="Genomic_DNA"/>
</dbReference>